<sequence>LVQPYFFQRNNRPDPSRFPLLPPWRRARPPHRRAGGGSSQLPSSLPSKSLPRPTPPPLPAPRGHAQRGRLPPLPVHRDHARRGCPTPPTSPSRPRPSPLPGKILSPARAPPARWCCVYILPLNGFLPPLTHLQSHHIFDLEDAGLSAPQSSRR</sequence>
<evidence type="ECO:0000313" key="2">
    <source>
        <dbReference type="EMBL" id="PNT66394.1"/>
    </source>
</evidence>
<dbReference type="Gramene" id="PNT66395">
    <property type="protein sequence ID" value="PNT66395"/>
    <property type="gene ID" value="BRADI_3g11005v3"/>
</dbReference>
<feature type="region of interest" description="Disordered" evidence="1">
    <location>
        <begin position="1"/>
        <end position="104"/>
    </location>
</feature>
<reference evidence="3" key="3">
    <citation type="submission" date="2018-08" db="UniProtKB">
        <authorList>
            <consortium name="EnsemblPlants"/>
        </authorList>
    </citation>
    <scope>IDENTIFICATION</scope>
    <source>
        <strain evidence="3">cv. Bd21</strain>
    </source>
</reference>
<dbReference type="EnsemblPlants" id="PNT66394">
    <property type="protein sequence ID" value="PNT66394"/>
    <property type="gene ID" value="BRADI_3g11005v3"/>
</dbReference>
<feature type="non-terminal residue" evidence="2">
    <location>
        <position position="1"/>
    </location>
</feature>
<organism evidence="2">
    <name type="scientific">Brachypodium distachyon</name>
    <name type="common">Purple false brome</name>
    <name type="synonym">Trachynia distachya</name>
    <dbReference type="NCBI Taxonomy" id="15368"/>
    <lineage>
        <taxon>Eukaryota</taxon>
        <taxon>Viridiplantae</taxon>
        <taxon>Streptophyta</taxon>
        <taxon>Embryophyta</taxon>
        <taxon>Tracheophyta</taxon>
        <taxon>Spermatophyta</taxon>
        <taxon>Magnoliopsida</taxon>
        <taxon>Liliopsida</taxon>
        <taxon>Poales</taxon>
        <taxon>Poaceae</taxon>
        <taxon>BOP clade</taxon>
        <taxon>Pooideae</taxon>
        <taxon>Stipodae</taxon>
        <taxon>Brachypodieae</taxon>
        <taxon>Brachypodium</taxon>
    </lineage>
</organism>
<dbReference type="EnsemblPlants" id="PNT66395">
    <property type="protein sequence ID" value="PNT66395"/>
    <property type="gene ID" value="BRADI_3g11005v3"/>
</dbReference>
<gene>
    <name evidence="2" type="ORF">BRADI_3g11005v3</name>
</gene>
<evidence type="ECO:0000313" key="4">
    <source>
        <dbReference type="Proteomes" id="UP000008810"/>
    </source>
</evidence>
<keyword evidence="4" id="KW-1185">Reference proteome</keyword>
<evidence type="ECO:0000256" key="1">
    <source>
        <dbReference type="SAM" id="MobiDB-lite"/>
    </source>
</evidence>
<reference evidence="2" key="2">
    <citation type="submission" date="2017-06" db="EMBL/GenBank/DDBJ databases">
        <title>WGS assembly of Brachypodium distachyon.</title>
        <authorList>
            <consortium name="The International Brachypodium Initiative"/>
            <person name="Lucas S."/>
            <person name="Harmon-Smith M."/>
            <person name="Lail K."/>
            <person name="Tice H."/>
            <person name="Grimwood J."/>
            <person name="Bruce D."/>
            <person name="Barry K."/>
            <person name="Shu S."/>
            <person name="Lindquist E."/>
            <person name="Wang M."/>
            <person name="Pitluck S."/>
            <person name="Vogel J.P."/>
            <person name="Garvin D.F."/>
            <person name="Mockler T.C."/>
            <person name="Schmutz J."/>
            <person name="Rokhsar D."/>
            <person name="Bevan M.W."/>
        </authorList>
    </citation>
    <scope>NUCLEOTIDE SEQUENCE</scope>
    <source>
        <strain evidence="2">Bd21</strain>
    </source>
</reference>
<proteinExistence type="predicted"/>
<reference evidence="2 3" key="1">
    <citation type="journal article" date="2010" name="Nature">
        <title>Genome sequencing and analysis of the model grass Brachypodium distachyon.</title>
        <authorList>
            <consortium name="International Brachypodium Initiative"/>
        </authorList>
    </citation>
    <scope>NUCLEOTIDE SEQUENCE [LARGE SCALE GENOMIC DNA]</scope>
    <source>
        <strain evidence="2 3">Bd21</strain>
    </source>
</reference>
<protein>
    <submittedName>
        <fullName evidence="2 3">Uncharacterized protein</fullName>
    </submittedName>
</protein>
<dbReference type="EMBL" id="CM000882">
    <property type="protein sequence ID" value="PNT66395.1"/>
    <property type="molecule type" value="Genomic_DNA"/>
</dbReference>
<accession>A0A2K2CWJ7</accession>
<dbReference type="AlphaFoldDB" id="A0A2K2CWJ7"/>
<evidence type="ECO:0000313" key="3">
    <source>
        <dbReference type="EnsemblPlants" id="PNT66394"/>
    </source>
</evidence>
<feature type="compositionally biased region" description="Pro residues" evidence="1">
    <location>
        <begin position="85"/>
        <end position="99"/>
    </location>
</feature>
<feature type="compositionally biased region" description="Low complexity" evidence="1">
    <location>
        <begin position="39"/>
        <end position="51"/>
    </location>
</feature>
<dbReference type="InParanoid" id="A0A2K2CWJ7"/>
<feature type="compositionally biased region" description="Basic residues" evidence="1">
    <location>
        <begin position="25"/>
        <end position="34"/>
    </location>
</feature>
<dbReference type="Gramene" id="PNT66394">
    <property type="protein sequence ID" value="PNT66394"/>
    <property type="gene ID" value="BRADI_3g11005v3"/>
</dbReference>
<dbReference type="Proteomes" id="UP000008810">
    <property type="component" value="Chromosome 3"/>
</dbReference>
<name>A0A2K2CWJ7_BRADI</name>
<dbReference type="EMBL" id="CM000882">
    <property type="protein sequence ID" value="PNT66394.1"/>
    <property type="molecule type" value="Genomic_DNA"/>
</dbReference>